<dbReference type="PANTHER" id="PTHR39217">
    <property type="match status" value="1"/>
</dbReference>
<accession>A0ABR4B306</accession>
<dbReference type="EMBL" id="JBHFEH010000033">
    <property type="protein sequence ID" value="KAL2051647.1"/>
    <property type="molecule type" value="Genomic_DNA"/>
</dbReference>
<protein>
    <recommendedName>
        <fullName evidence="1">Prokaryotic glutathione synthetase ATP-binding domain-containing protein</fullName>
    </recommendedName>
</protein>
<organism evidence="2 3">
    <name type="scientific">Lepraria finkii</name>
    <dbReference type="NCBI Taxonomy" id="1340010"/>
    <lineage>
        <taxon>Eukaryota</taxon>
        <taxon>Fungi</taxon>
        <taxon>Dikarya</taxon>
        <taxon>Ascomycota</taxon>
        <taxon>Pezizomycotina</taxon>
        <taxon>Lecanoromycetes</taxon>
        <taxon>OSLEUM clade</taxon>
        <taxon>Lecanoromycetidae</taxon>
        <taxon>Lecanorales</taxon>
        <taxon>Lecanorineae</taxon>
        <taxon>Stereocaulaceae</taxon>
        <taxon>Lepraria</taxon>
    </lineage>
</organism>
<feature type="domain" description="Prokaryotic glutathione synthetase ATP-binding" evidence="1">
    <location>
        <begin position="157"/>
        <end position="257"/>
    </location>
</feature>
<comment type="caution">
    <text evidence="2">The sequence shown here is derived from an EMBL/GenBank/DDBJ whole genome shotgun (WGS) entry which is preliminary data.</text>
</comment>
<proteinExistence type="predicted"/>
<name>A0ABR4B306_9LECA</name>
<dbReference type="Proteomes" id="UP001590951">
    <property type="component" value="Unassembled WGS sequence"/>
</dbReference>
<dbReference type="InterPro" id="IPR004218">
    <property type="entry name" value="GSHS_ATP-bd"/>
</dbReference>
<evidence type="ECO:0000313" key="3">
    <source>
        <dbReference type="Proteomes" id="UP001590951"/>
    </source>
</evidence>
<gene>
    <name evidence="2" type="ORF">ABVK25_008061</name>
</gene>
<dbReference type="SUPFAM" id="SSF56059">
    <property type="entry name" value="Glutathione synthetase ATP-binding domain-like"/>
    <property type="match status" value="1"/>
</dbReference>
<evidence type="ECO:0000259" key="1">
    <source>
        <dbReference type="Pfam" id="PF02955"/>
    </source>
</evidence>
<dbReference type="Pfam" id="PF02955">
    <property type="entry name" value="GSH-S_ATP"/>
    <property type="match status" value="1"/>
</dbReference>
<keyword evidence="3" id="KW-1185">Reference proteome</keyword>
<evidence type="ECO:0000313" key="2">
    <source>
        <dbReference type="EMBL" id="KAL2051647.1"/>
    </source>
</evidence>
<dbReference type="PANTHER" id="PTHR39217:SF1">
    <property type="entry name" value="GLUTATHIONE SYNTHETASE"/>
    <property type="match status" value="1"/>
</dbReference>
<reference evidence="2 3" key="1">
    <citation type="submission" date="2024-09" db="EMBL/GenBank/DDBJ databases">
        <title>Rethinking Asexuality: The Enigmatic Case of Functional Sexual Genes in Lepraria (Stereocaulaceae).</title>
        <authorList>
            <person name="Doellman M."/>
            <person name="Sun Y."/>
            <person name="Barcenas-Pena A."/>
            <person name="Lumbsch H.T."/>
            <person name="Grewe F."/>
        </authorList>
    </citation>
    <scope>NUCLEOTIDE SEQUENCE [LARGE SCALE GENOMIC DNA]</scope>
    <source>
        <strain evidence="2 3">Grewe 0041</strain>
    </source>
</reference>
<sequence>MLKIPTYETLKMPYFRNTTPSKVLFLTTEDPSTIKAEPDYQNWMLPALIKERGADVSLLCWRNPDLDATTISAFDIVTFLWCNDYHLHPKSFPAFVESILIPAQTLKPNIHIFNDPRIVLWNMDKHYLQDLAGAGFAIPRTEFIDLRKQTKNSLISTLSSFSESHPLVLKPAISSSAKMTHSIKTLESLTSEDSSFLDLVLTEGTSGDLIIQEYAENISQGEYSLIFIDGTHSHTILKTPQTGEFRCQAEFGGSTRELNRNEVPQGALETAQQLVRYIEEKFDAVSEEGSGKGLVYARIDGIMRGEDFVLMEFEAIEPHLWLEADSCEKGMEELCKVFLQAG</sequence>
<dbReference type="InterPro" id="IPR053191">
    <property type="entry name" value="DcsG_Biosynth_Enzyme"/>
</dbReference>